<dbReference type="EMBL" id="CAJVPW010049665">
    <property type="protein sequence ID" value="CAG8763468.1"/>
    <property type="molecule type" value="Genomic_DNA"/>
</dbReference>
<dbReference type="Proteomes" id="UP000789366">
    <property type="component" value="Unassembled WGS sequence"/>
</dbReference>
<protein>
    <submittedName>
        <fullName evidence="1">15049_t:CDS:1</fullName>
    </submittedName>
</protein>
<name>A0ACA9QSD3_9GLOM</name>
<gene>
    <name evidence="1" type="ORF">SPELUC_LOCUS15296</name>
</gene>
<comment type="caution">
    <text evidence="1">The sequence shown here is derived from an EMBL/GenBank/DDBJ whole genome shotgun (WGS) entry which is preliminary data.</text>
</comment>
<proteinExistence type="predicted"/>
<keyword evidence="2" id="KW-1185">Reference proteome</keyword>
<feature type="non-terminal residue" evidence="1">
    <location>
        <position position="109"/>
    </location>
</feature>
<reference evidence="1" key="1">
    <citation type="submission" date="2021-06" db="EMBL/GenBank/DDBJ databases">
        <authorList>
            <person name="Kallberg Y."/>
            <person name="Tangrot J."/>
            <person name="Rosling A."/>
        </authorList>
    </citation>
    <scope>NUCLEOTIDE SEQUENCE</scope>
    <source>
        <strain evidence="1">28 12/20/2015</strain>
    </source>
</reference>
<accession>A0ACA9QSD3</accession>
<organism evidence="1 2">
    <name type="scientific">Cetraspora pellucida</name>
    <dbReference type="NCBI Taxonomy" id="1433469"/>
    <lineage>
        <taxon>Eukaryota</taxon>
        <taxon>Fungi</taxon>
        <taxon>Fungi incertae sedis</taxon>
        <taxon>Mucoromycota</taxon>
        <taxon>Glomeromycotina</taxon>
        <taxon>Glomeromycetes</taxon>
        <taxon>Diversisporales</taxon>
        <taxon>Gigasporaceae</taxon>
        <taxon>Cetraspora</taxon>
    </lineage>
</organism>
<evidence type="ECO:0000313" key="2">
    <source>
        <dbReference type="Proteomes" id="UP000789366"/>
    </source>
</evidence>
<sequence>MGDQKSIIDDLKLKIEELKEKNDELLKTNNKSSENESNKKTNDSTKIITETLNKNILQDEITKLKNDQLVITNFNNLKHNITDYILRKIVDKIHDMVYNHINNIDKDIW</sequence>
<evidence type="ECO:0000313" key="1">
    <source>
        <dbReference type="EMBL" id="CAG8763468.1"/>
    </source>
</evidence>